<reference evidence="2 3" key="1">
    <citation type="submission" date="2008-02" db="EMBL/GenBank/DDBJ databases">
        <title>Genome sequence of Ureaplasma parvum serovar 3.</title>
        <authorList>
            <person name="Methe B.A."/>
            <person name="Glass J."/>
            <person name="Waites K."/>
            <person name="Shrivastava S."/>
        </authorList>
    </citation>
    <scope>NUCLEOTIDE SEQUENCE [LARGE SCALE GENOMIC DNA]</scope>
    <source>
        <strain evidence="3">ATCC 27815 / 27 / NCTC 11736</strain>
    </source>
</reference>
<dbReference type="PROSITE" id="PS51257">
    <property type="entry name" value="PROKAR_LIPOPROTEIN"/>
    <property type="match status" value="1"/>
</dbReference>
<protein>
    <recommendedName>
        <fullName evidence="4">Lipoprotein</fullName>
    </recommendedName>
</protein>
<name>A0A2C9DYA4_UREP2</name>
<accession>A0A2C9DYA4</accession>
<organism evidence="2 3">
    <name type="scientific">Ureaplasma parvum serovar 3 (strain ATCC 27815 / 27 / NCTC 11736)</name>
    <dbReference type="NCBI Taxonomy" id="505682"/>
    <lineage>
        <taxon>Bacteria</taxon>
        <taxon>Bacillati</taxon>
        <taxon>Mycoplasmatota</taxon>
        <taxon>Mycoplasmoidales</taxon>
        <taxon>Mycoplasmoidaceae</taxon>
        <taxon>Ureaplasma</taxon>
    </lineage>
</organism>
<evidence type="ECO:0000313" key="2">
    <source>
        <dbReference type="EMBL" id="ACA32867.1"/>
    </source>
</evidence>
<dbReference type="HOGENOM" id="CLU_546217_0_0_14"/>
<evidence type="ECO:0000313" key="3">
    <source>
        <dbReference type="Proteomes" id="UP000002162"/>
    </source>
</evidence>
<dbReference type="GeneID" id="29672451"/>
<dbReference type="Proteomes" id="UP000002162">
    <property type="component" value="Chromosome"/>
</dbReference>
<proteinExistence type="predicted"/>
<dbReference type="RefSeq" id="WP_010891773.1">
    <property type="nucleotide sequence ID" value="NC_010503.1"/>
</dbReference>
<dbReference type="EMBL" id="CP000942">
    <property type="protein sequence ID" value="ACA32867.1"/>
    <property type="molecule type" value="Genomic_DNA"/>
</dbReference>
<evidence type="ECO:0000256" key="1">
    <source>
        <dbReference type="SAM" id="Coils"/>
    </source>
</evidence>
<keyword evidence="1" id="KW-0175">Coiled coil</keyword>
<evidence type="ECO:0008006" key="4">
    <source>
        <dbReference type="Google" id="ProtNLM"/>
    </source>
</evidence>
<feature type="coiled-coil region" evidence="1">
    <location>
        <begin position="437"/>
        <end position="464"/>
    </location>
</feature>
<sequence length="499" mass="60719">MNKRHLVTHSLKKKLFIKTSLLSLFLIAPLIIGCTTNKSKSNNSNKLSKQIEIKENKQQEKPKTKELSPIIDIPKNDYYKVLYANNIKSFVYDGKVWDDQKQTYDLEFVNKLLAYIDQHISNLVDFELVKNNQNKPWFKWLIDYYMFLNVTYFIDNKPKFLANSIKYISLRDPEHYFDEATRIFKKYYHPNKLSSNNKDYFYSWYNFIYFAHINHYYNARELYKYYNQKFNLDLPSKYINHSYPISRIYKNDRYYFSNVNRILFKIKTYDKTRINTLFLAFKKLNQSNDENKNLIIKYLKQENLIDQNYEITNKLDFNIFLEKSFLNNKEYSSTKNELKRFFENINDQLNKFNLFVNAYWYDNKYYSISTSNTKLMNDKIRFSIINMLWRDYDITDYIKAKKDELIETNPINSHYEDRYLNLLKQLYENEWQISINKDKNNEEINQLKTKNESLKTRMQNIKNEFLQYLVKMGIIDDAKELADFSVSEFYLWSTYLSTK</sequence>
<dbReference type="AlphaFoldDB" id="A0A2C9DYA4"/>
<dbReference type="KEGG" id="upa:UPA3_0460"/>
<gene>
    <name evidence="2" type="ordered locus">UPA3_0460</name>
</gene>